<comment type="caution">
    <text evidence="2">The sequence shown here is derived from an EMBL/GenBank/DDBJ whole genome shotgun (WGS) entry which is preliminary data.</text>
</comment>
<proteinExistence type="predicted"/>
<evidence type="ECO:0000256" key="1">
    <source>
        <dbReference type="SAM" id="Phobius"/>
    </source>
</evidence>
<keyword evidence="1" id="KW-0472">Membrane</keyword>
<feature type="transmembrane region" description="Helical" evidence="1">
    <location>
        <begin position="20"/>
        <end position="42"/>
    </location>
</feature>
<keyword evidence="1" id="KW-1133">Transmembrane helix</keyword>
<protein>
    <submittedName>
        <fullName evidence="2">Uncharacterized protein</fullName>
    </submittedName>
</protein>
<dbReference type="AlphaFoldDB" id="A0AA39MWQ6"/>
<evidence type="ECO:0000313" key="2">
    <source>
        <dbReference type="EMBL" id="KAK0449447.1"/>
    </source>
</evidence>
<reference evidence="2" key="1">
    <citation type="submission" date="2023-06" db="EMBL/GenBank/DDBJ databases">
        <authorList>
            <consortium name="Lawrence Berkeley National Laboratory"/>
            <person name="Ahrendt S."/>
            <person name="Sahu N."/>
            <person name="Indic B."/>
            <person name="Wong-Bajracharya J."/>
            <person name="Merenyi Z."/>
            <person name="Ke H.-M."/>
            <person name="Monk M."/>
            <person name="Kocsube S."/>
            <person name="Drula E."/>
            <person name="Lipzen A."/>
            <person name="Balint B."/>
            <person name="Henrissat B."/>
            <person name="Andreopoulos B."/>
            <person name="Martin F.M."/>
            <person name="Harder C.B."/>
            <person name="Rigling D."/>
            <person name="Ford K.L."/>
            <person name="Foster G.D."/>
            <person name="Pangilinan J."/>
            <person name="Papanicolaou A."/>
            <person name="Barry K."/>
            <person name="LaButti K."/>
            <person name="Viragh M."/>
            <person name="Koriabine M."/>
            <person name="Yan M."/>
            <person name="Riley R."/>
            <person name="Champramary S."/>
            <person name="Plett K.L."/>
            <person name="Tsai I.J."/>
            <person name="Slot J."/>
            <person name="Sipos G."/>
            <person name="Plett J."/>
            <person name="Nagy L.G."/>
            <person name="Grigoriev I.V."/>
        </authorList>
    </citation>
    <scope>NUCLEOTIDE SEQUENCE</scope>
    <source>
        <strain evidence="2">FPL87.14</strain>
    </source>
</reference>
<name>A0AA39MWQ6_9AGAR</name>
<dbReference type="EMBL" id="JAUEPT010000008">
    <property type="protein sequence ID" value="KAK0449447.1"/>
    <property type="molecule type" value="Genomic_DNA"/>
</dbReference>
<dbReference type="Proteomes" id="UP001175226">
    <property type="component" value="Unassembled WGS sequence"/>
</dbReference>
<keyword evidence="1" id="KW-0812">Transmembrane</keyword>
<evidence type="ECO:0000313" key="3">
    <source>
        <dbReference type="Proteomes" id="UP001175226"/>
    </source>
</evidence>
<accession>A0AA39MWQ6</accession>
<keyword evidence="3" id="KW-1185">Reference proteome</keyword>
<sequence length="136" mass="15135">MSSFLLRREQSCDNDETVLLIVVIFAIVVVGLCIVFACFYLYRRAHSPSRPCTVDPPATVMRINLMEKTAERDPNSIPTVNQDEIRGYWVLPALAFVPDAEKGTQTETSNEEGRCAIISDTERGLKAINSFTGPPK</sequence>
<organism evidence="2 3">
    <name type="scientific">Armillaria borealis</name>
    <dbReference type="NCBI Taxonomy" id="47425"/>
    <lineage>
        <taxon>Eukaryota</taxon>
        <taxon>Fungi</taxon>
        <taxon>Dikarya</taxon>
        <taxon>Basidiomycota</taxon>
        <taxon>Agaricomycotina</taxon>
        <taxon>Agaricomycetes</taxon>
        <taxon>Agaricomycetidae</taxon>
        <taxon>Agaricales</taxon>
        <taxon>Marasmiineae</taxon>
        <taxon>Physalacriaceae</taxon>
        <taxon>Armillaria</taxon>
    </lineage>
</organism>
<gene>
    <name evidence="2" type="ORF">EV421DRAFT_1900132</name>
</gene>